<accession>A0A0D8J5C2</accession>
<gene>
    <name evidence="1" type="ORF">LH29_20410</name>
</gene>
<proteinExistence type="predicted"/>
<dbReference type="Proteomes" id="UP000032544">
    <property type="component" value="Unassembled WGS sequence"/>
</dbReference>
<dbReference type="SUPFAM" id="SSF54637">
    <property type="entry name" value="Thioesterase/thiol ester dehydrase-isomerase"/>
    <property type="match status" value="1"/>
</dbReference>
<protein>
    <recommendedName>
        <fullName evidence="3">DUF4442 domain-containing protein</fullName>
    </recommendedName>
</protein>
<dbReference type="OrthoDB" id="196313at2"/>
<dbReference type="Pfam" id="PF14539">
    <property type="entry name" value="DUF4442"/>
    <property type="match status" value="1"/>
</dbReference>
<dbReference type="RefSeq" id="WP_082063859.1">
    <property type="nucleotide sequence ID" value="NZ_JRHC01000006.1"/>
</dbReference>
<comment type="caution">
    <text evidence="1">The sequence shown here is derived from an EMBL/GenBank/DDBJ whole genome shotgun (WGS) entry which is preliminary data.</text>
</comment>
<dbReference type="STRING" id="1544798.LH29_20410"/>
<organism evidence="1 2">
    <name type="scientific">Draconibacterium sediminis</name>
    <dbReference type="NCBI Taxonomy" id="1544798"/>
    <lineage>
        <taxon>Bacteria</taxon>
        <taxon>Pseudomonadati</taxon>
        <taxon>Bacteroidota</taxon>
        <taxon>Bacteroidia</taxon>
        <taxon>Marinilabiliales</taxon>
        <taxon>Prolixibacteraceae</taxon>
        <taxon>Draconibacterium</taxon>
    </lineage>
</organism>
<dbReference type="Gene3D" id="3.10.129.10">
    <property type="entry name" value="Hotdog Thioesterase"/>
    <property type="match status" value="1"/>
</dbReference>
<dbReference type="AlphaFoldDB" id="A0A0D8J5C2"/>
<keyword evidence="2" id="KW-1185">Reference proteome</keyword>
<sequence>MNTIDLPLNKHTGLKKMAKSTDYIFTMPPDEKLLNHLGTLHAGALFILAEATSGEFLLEEFKTVVNKVVPVVRKAEIKFSKPANGIVYSKADYVNSDREEALLELESRKRTNIKVKVDLYNTSRERVFSSVFCWFIIMN</sequence>
<evidence type="ECO:0000313" key="2">
    <source>
        <dbReference type="Proteomes" id="UP000032544"/>
    </source>
</evidence>
<name>A0A0D8J5C2_9BACT</name>
<dbReference type="InterPro" id="IPR027961">
    <property type="entry name" value="DUF4442"/>
</dbReference>
<reference evidence="1 2" key="1">
    <citation type="submission" date="2014-09" db="EMBL/GenBank/DDBJ databases">
        <title>Draft Genome Sequence of Draconibacterium sp. JN14CK-3.</title>
        <authorList>
            <person name="Dong C."/>
            <person name="Lai Q."/>
            <person name="Shao Z."/>
        </authorList>
    </citation>
    <scope>NUCLEOTIDE SEQUENCE [LARGE SCALE GENOMIC DNA]</scope>
    <source>
        <strain evidence="1 2">JN14CK-3</strain>
    </source>
</reference>
<evidence type="ECO:0008006" key="3">
    <source>
        <dbReference type="Google" id="ProtNLM"/>
    </source>
</evidence>
<dbReference type="InterPro" id="IPR029069">
    <property type="entry name" value="HotDog_dom_sf"/>
</dbReference>
<dbReference type="EMBL" id="JRHC01000006">
    <property type="protein sequence ID" value="KJF42170.1"/>
    <property type="molecule type" value="Genomic_DNA"/>
</dbReference>
<evidence type="ECO:0000313" key="1">
    <source>
        <dbReference type="EMBL" id="KJF42170.1"/>
    </source>
</evidence>